<organism evidence="2 3">
    <name type="scientific">Caenimonas aquaedulcis</name>
    <dbReference type="NCBI Taxonomy" id="2793270"/>
    <lineage>
        <taxon>Bacteria</taxon>
        <taxon>Pseudomonadati</taxon>
        <taxon>Pseudomonadota</taxon>
        <taxon>Betaproteobacteria</taxon>
        <taxon>Burkholderiales</taxon>
        <taxon>Comamonadaceae</taxon>
        <taxon>Caenimonas</taxon>
    </lineage>
</organism>
<feature type="compositionally biased region" description="Low complexity" evidence="1">
    <location>
        <begin position="16"/>
        <end position="28"/>
    </location>
</feature>
<dbReference type="RefSeq" id="WP_196987614.1">
    <property type="nucleotide sequence ID" value="NZ_JADWYS010000001.1"/>
</dbReference>
<evidence type="ECO:0000313" key="3">
    <source>
        <dbReference type="Proteomes" id="UP000651050"/>
    </source>
</evidence>
<evidence type="ECO:0000313" key="2">
    <source>
        <dbReference type="EMBL" id="MBG9389842.1"/>
    </source>
</evidence>
<protein>
    <submittedName>
        <fullName evidence="2">BrnA antitoxin family protein</fullName>
    </submittedName>
</protein>
<dbReference type="EMBL" id="JADWYS010000001">
    <property type="protein sequence ID" value="MBG9389842.1"/>
    <property type="molecule type" value="Genomic_DNA"/>
</dbReference>
<reference evidence="2" key="1">
    <citation type="submission" date="2020-11" db="EMBL/GenBank/DDBJ databases">
        <title>Bacterial whole genome sequence for Caenimonas sp. DR4.4.</title>
        <authorList>
            <person name="Le V."/>
            <person name="Ko S.-R."/>
            <person name="Ahn C.-Y."/>
            <person name="Oh H.-M."/>
        </authorList>
    </citation>
    <scope>NUCLEOTIDE SEQUENCE</scope>
    <source>
        <strain evidence="2">DR4.4</strain>
    </source>
</reference>
<proteinExistence type="predicted"/>
<dbReference type="InterPro" id="IPR025528">
    <property type="entry name" value="BrnA_antitoxin"/>
</dbReference>
<sequence>MSKKMVRREFDPANPPALTAKQKAQAAALRHRPEGKVDTSDVPPLSREFWRNAVRNPFYKPTKTATTVRVDSDVLLWLKSEGKGYQTRLNSILREAMIKEVTKR</sequence>
<feature type="region of interest" description="Disordered" evidence="1">
    <location>
        <begin position="1"/>
        <end position="43"/>
    </location>
</feature>
<comment type="caution">
    <text evidence="2">The sequence shown here is derived from an EMBL/GenBank/DDBJ whole genome shotgun (WGS) entry which is preliminary data.</text>
</comment>
<accession>A0A931H7H9</accession>
<dbReference type="Pfam" id="PF14384">
    <property type="entry name" value="BrnA_antitoxin"/>
    <property type="match status" value="1"/>
</dbReference>
<evidence type="ECO:0000256" key="1">
    <source>
        <dbReference type="SAM" id="MobiDB-lite"/>
    </source>
</evidence>
<gene>
    <name evidence="2" type="ORF">I5803_17560</name>
</gene>
<name>A0A931H7H9_9BURK</name>
<dbReference type="Proteomes" id="UP000651050">
    <property type="component" value="Unassembled WGS sequence"/>
</dbReference>
<keyword evidence="3" id="KW-1185">Reference proteome</keyword>
<dbReference type="AlphaFoldDB" id="A0A931H7H9"/>